<dbReference type="InterPro" id="IPR003593">
    <property type="entry name" value="AAA+_ATPase"/>
</dbReference>
<dbReference type="Pfam" id="PF08740">
    <property type="entry name" value="BCS1_N"/>
    <property type="match status" value="1"/>
</dbReference>
<dbReference type="RefSeq" id="XP_067058756.1">
    <property type="nucleotide sequence ID" value="XM_067202655.1"/>
</dbReference>
<comment type="similarity">
    <text evidence="2">Belongs to the AAA ATPase family. BCS1 subfamily.</text>
</comment>
<dbReference type="EMBL" id="JAFHLR010000036">
    <property type="protein sequence ID" value="KAG5465125.1"/>
    <property type="molecule type" value="Genomic_DNA"/>
</dbReference>
<feature type="region of interest" description="Disordered" evidence="4">
    <location>
        <begin position="65"/>
        <end position="131"/>
    </location>
</feature>
<evidence type="ECO:0000313" key="8">
    <source>
        <dbReference type="Proteomes" id="UP000674143"/>
    </source>
</evidence>
<dbReference type="SMART" id="SM00382">
    <property type="entry name" value="AAA"/>
    <property type="match status" value="1"/>
</dbReference>
<keyword evidence="8" id="KW-1185">Reference proteome</keyword>
<evidence type="ECO:0000259" key="5">
    <source>
        <dbReference type="SMART" id="SM00382"/>
    </source>
</evidence>
<evidence type="ECO:0000256" key="1">
    <source>
        <dbReference type="ARBA" id="ARBA00004434"/>
    </source>
</evidence>
<evidence type="ECO:0000259" key="6">
    <source>
        <dbReference type="SMART" id="SM01024"/>
    </source>
</evidence>
<dbReference type="Pfam" id="PF00004">
    <property type="entry name" value="AAA"/>
    <property type="match status" value="1"/>
</dbReference>
<dbReference type="SMART" id="SM01024">
    <property type="entry name" value="BCS1_N"/>
    <property type="match status" value="1"/>
</dbReference>
<dbReference type="SUPFAM" id="SSF52540">
    <property type="entry name" value="P-loop containing nucleoside triphosphate hydrolases"/>
    <property type="match status" value="1"/>
</dbReference>
<dbReference type="InterPro" id="IPR050747">
    <property type="entry name" value="Mitochondrial_chaperone_BCS1"/>
</dbReference>
<dbReference type="AlphaFoldDB" id="A0A836KBV6"/>
<dbReference type="GO" id="GO:0005524">
    <property type="term" value="F:ATP binding"/>
    <property type="evidence" value="ECO:0007669"/>
    <property type="project" value="InterPro"/>
</dbReference>
<proteinExistence type="inferred from homology"/>
<dbReference type="Proteomes" id="UP000674143">
    <property type="component" value="Unassembled WGS sequence"/>
</dbReference>
<dbReference type="InterPro" id="IPR014851">
    <property type="entry name" value="BCS1_N"/>
</dbReference>
<organism evidence="7 8">
    <name type="scientific">Leishmania orientalis</name>
    <dbReference type="NCBI Taxonomy" id="2249476"/>
    <lineage>
        <taxon>Eukaryota</taxon>
        <taxon>Discoba</taxon>
        <taxon>Euglenozoa</taxon>
        <taxon>Kinetoplastea</taxon>
        <taxon>Metakinetoplastina</taxon>
        <taxon>Trypanosomatida</taxon>
        <taxon>Trypanosomatidae</taxon>
        <taxon>Leishmaniinae</taxon>
        <taxon>Leishmania</taxon>
    </lineage>
</organism>
<evidence type="ECO:0000256" key="2">
    <source>
        <dbReference type="ARBA" id="ARBA00007448"/>
    </source>
</evidence>
<feature type="compositionally biased region" description="Basic and acidic residues" evidence="4">
    <location>
        <begin position="108"/>
        <end position="122"/>
    </location>
</feature>
<dbReference type="PANTHER" id="PTHR23070">
    <property type="entry name" value="BCS1 AAA-TYPE ATPASE"/>
    <property type="match status" value="1"/>
</dbReference>
<dbReference type="GeneID" id="92356589"/>
<gene>
    <name evidence="7" type="ORF">LSCM4_00577</name>
</gene>
<dbReference type="InterPro" id="IPR003959">
    <property type="entry name" value="ATPase_AAA_core"/>
</dbReference>
<dbReference type="SMR" id="A0A836KBV6"/>
<feature type="compositionally biased region" description="Basic residues" evidence="4">
    <location>
        <begin position="88"/>
        <end position="99"/>
    </location>
</feature>
<evidence type="ECO:0000313" key="7">
    <source>
        <dbReference type="EMBL" id="KAG5465125.1"/>
    </source>
</evidence>
<comment type="caution">
    <text evidence="7">The sequence shown here is derived from an EMBL/GenBank/DDBJ whole genome shotgun (WGS) entry which is preliminary data.</text>
</comment>
<evidence type="ECO:0008006" key="9">
    <source>
        <dbReference type="Google" id="ProtNLM"/>
    </source>
</evidence>
<keyword evidence="3" id="KW-0496">Mitochondrion</keyword>
<dbReference type="GO" id="GO:0016887">
    <property type="term" value="F:ATP hydrolysis activity"/>
    <property type="evidence" value="ECO:0007669"/>
    <property type="project" value="InterPro"/>
</dbReference>
<accession>A0A836KBV6</accession>
<feature type="domain" description="BCS1 N-terminal" evidence="6">
    <location>
        <begin position="145"/>
        <end position="338"/>
    </location>
</feature>
<reference evidence="8" key="1">
    <citation type="journal article" date="2021" name="Microbiol. Resour. Announc.">
        <title>LGAAP: Leishmaniinae Genome Assembly and Annotation Pipeline.</title>
        <authorList>
            <person name="Almutairi H."/>
            <person name="Urbaniak M.D."/>
            <person name="Bates M.D."/>
            <person name="Jariyapan N."/>
            <person name="Kwakye-Nuako G."/>
            <person name="Thomaz-Soccol V."/>
            <person name="Al-Salem W.S."/>
            <person name="Dillon R.J."/>
            <person name="Bates P.A."/>
            <person name="Gatherer D."/>
        </authorList>
    </citation>
    <scope>NUCLEOTIDE SEQUENCE [LARGE SCALE GENOMIC DNA]</scope>
</reference>
<protein>
    <recommendedName>
        <fullName evidence="9">Mitochondrial chaperone BCS1</fullName>
    </recommendedName>
</protein>
<dbReference type="KEGG" id="loi:92356589"/>
<name>A0A836KBV6_9TRYP</name>
<evidence type="ECO:0000256" key="3">
    <source>
        <dbReference type="ARBA" id="ARBA00022792"/>
    </source>
</evidence>
<evidence type="ECO:0000256" key="4">
    <source>
        <dbReference type="SAM" id="MobiDB-lite"/>
    </source>
</evidence>
<keyword evidence="3" id="KW-0999">Mitochondrion inner membrane</keyword>
<comment type="subcellular location">
    <subcellularLocation>
        <location evidence="1">Mitochondrion inner membrane</location>
        <topology evidence="1">Single-pass membrane protein</topology>
    </subcellularLocation>
</comment>
<dbReference type="GO" id="GO:0005743">
    <property type="term" value="C:mitochondrial inner membrane"/>
    <property type="evidence" value="ECO:0007669"/>
    <property type="project" value="UniProtKB-SubCell"/>
</dbReference>
<reference evidence="8" key="2">
    <citation type="journal article" date="2021" name="Sci. Data">
        <title>Chromosome-scale genome sequencing, assembly and annotation of six genomes from subfamily Leishmaniinae.</title>
        <authorList>
            <person name="Almutairi H."/>
            <person name="Urbaniak M.D."/>
            <person name="Bates M.D."/>
            <person name="Jariyapan N."/>
            <person name="Kwakye-Nuako G."/>
            <person name="Thomaz Soccol V."/>
            <person name="Al-Salem W.S."/>
            <person name="Dillon R.J."/>
            <person name="Bates P.A."/>
            <person name="Gatherer D."/>
        </authorList>
    </citation>
    <scope>NUCLEOTIDE SEQUENCE [LARGE SCALE GENOMIC DNA]</scope>
</reference>
<dbReference type="InterPro" id="IPR027417">
    <property type="entry name" value="P-loop_NTPase"/>
</dbReference>
<sequence>MQRPGTVVARCIRASVSPCSFFVDNSAFSAHHPLRVPRRYLNMPRPSELLTSPAGLMALLYRRTGNEESASPASSSPPPGSSINRDARQRRGRERRRARQQQQCGGPTRDRSWDQGHRDGEGGKAGASSSGFGSNQAVVLAVAIFLLSALWDLFTAQKSAMWHAIKNSVVTTLEVRSSSQEFAMIMDWMGRQPRGRRIRNLGLKPVTVQDEQKMVWGDMPSPLSDDVTASAEADARVMLVPGYGSHLLRFGSTWVYVTRAEDPSKQKAAAANRVDRENDKLTLTFLTRRRAVVQQFMAHVQESWRANVRNTVHIYLSEGYGPRWHLLSERIRRPLSTLYLPADTKAVVEEARLFLQLKDTYAALGIPWRRGYLLEGPPGTGKTSFVMALAGELGLPLHILSLRSDHMDDDALLSLTSSLPRRSILLIEDLENVLKTPPGLGGCAGSPNASDPAAVATAEAPSASSASLYSTDVGGGPRSVMSLSALLNALDGVASSEGRLLLITTNDTSRIPFAEVLLRPGRIDRRIKFQPLHAEQVHEMEASFQQALQACACSAAGGLKLSSAGLSKLPDDSTVAHTPAQYQQKLLDAVYTSLTSEPRAESE</sequence>
<feature type="domain" description="AAA+ ATPase" evidence="5">
    <location>
        <begin position="368"/>
        <end position="533"/>
    </location>
</feature>
<keyword evidence="3" id="KW-0472">Membrane</keyword>
<dbReference type="Gene3D" id="3.40.50.300">
    <property type="entry name" value="P-loop containing nucleotide triphosphate hydrolases"/>
    <property type="match status" value="1"/>
</dbReference>